<keyword evidence="3" id="KW-0489">Methyltransferase</keyword>
<dbReference type="GO" id="GO:0032259">
    <property type="term" value="P:methylation"/>
    <property type="evidence" value="ECO:0007669"/>
    <property type="project" value="UniProtKB-KW"/>
</dbReference>
<dbReference type="PANTHER" id="PTHR39963:SF1">
    <property type="entry name" value="MNMC-LIKE METHYLTRANSFERASE DOMAIN-CONTAINING PROTEIN"/>
    <property type="match status" value="1"/>
</dbReference>
<evidence type="ECO:0000259" key="2">
    <source>
        <dbReference type="Pfam" id="PF05430"/>
    </source>
</evidence>
<evidence type="ECO:0000313" key="3">
    <source>
        <dbReference type="EMBL" id="EMY68288.1"/>
    </source>
</evidence>
<sequence length="257" mass="29571">MQKLGDNFSIMPPTPKNHPETSIEFKDGVPVSKLFDDVYFSKQGGWEESHFVFLEGNGIQSKWEQSGTSTFRIGELGFGSGLNIFVTLEVWKFTNNPPPVAFISLEGYPLTTNILLTLNTSYPNKNLWFEELIHSYESAIQIWEKDPSENLWTYTWDHPNNQHPFTLQVYFGDIRDCLPKFPEIHSWYLDGFSPMKNPDMWSSDVLKQLREKSVKGTSFATFSSAGFLRRNLAELGFVVEKKKGFGRKREMISGFLK</sequence>
<dbReference type="NCBIfam" id="NF033855">
    <property type="entry name" value="tRNA_MNMC2"/>
    <property type="match status" value="1"/>
</dbReference>
<comment type="caution">
    <text evidence="3">The sequence shown here is derived from an EMBL/GenBank/DDBJ whole genome shotgun (WGS) entry which is preliminary data.</text>
</comment>
<reference evidence="3 4" key="1">
    <citation type="submission" date="2013-03" db="EMBL/GenBank/DDBJ databases">
        <authorList>
            <person name="Harkins D.M."/>
            <person name="Durkin A.S."/>
            <person name="Brinkac L.M."/>
            <person name="Haft D.H."/>
            <person name="Selengut J.D."/>
            <person name="Sanka R."/>
            <person name="DePew J."/>
            <person name="Purushe J."/>
            <person name="Galloway R.L."/>
            <person name="Vinetz J.M."/>
            <person name="Sutton G.G."/>
            <person name="Nierman W.C."/>
            <person name="Fouts D.E."/>
        </authorList>
    </citation>
    <scope>NUCLEOTIDE SEQUENCE [LARGE SCALE GENOMIC DNA]</scope>
    <source>
        <strain evidence="3 4">Waz Holland</strain>
    </source>
</reference>
<dbReference type="Pfam" id="PF05430">
    <property type="entry name" value="Methyltransf_30"/>
    <property type="match status" value="1"/>
</dbReference>
<dbReference type="GO" id="GO:0004808">
    <property type="term" value="F:tRNA (5-methylaminomethyl-2-thiouridylate)(34)-methyltransferase activity"/>
    <property type="evidence" value="ECO:0007669"/>
    <property type="project" value="InterPro"/>
</dbReference>
<dbReference type="PANTHER" id="PTHR39963">
    <property type="entry name" value="SLL0983 PROTEIN"/>
    <property type="match status" value="1"/>
</dbReference>
<accession>N1VZS9</accession>
<keyword evidence="3" id="KW-0808">Transferase</keyword>
<dbReference type="GO" id="GO:0016645">
    <property type="term" value="F:oxidoreductase activity, acting on the CH-NH group of donors"/>
    <property type="evidence" value="ECO:0007669"/>
    <property type="project" value="InterPro"/>
</dbReference>
<dbReference type="InterPro" id="IPR008471">
    <property type="entry name" value="MnmC-like_methylTransf"/>
</dbReference>
<dbReference type="Gene3D" id="3.40.50.150">
    <property type="entry name" value="Vaccinia Virus protein VP39"/>
    <property type="match status" value="1"/>
</dbReference>
<feature type="domain" description="MnmC-like methyltransferase" evidence="2">
    <location>
        <begin position="163"/>
        <end position="255"/>
    </location>
</feature>
<evidence type="ECO:0000256" key="1">
    <source>
        <dbReference type="SAM" id="MobiDB-lite"/>
    </source>
</evidence>
<feature type="region of interest" description="Disordered" evidence="1">
    <location>
        <begin position="1"/>
        <end position="23"/>
    </location>
</feature>
<dbReference type="AlphaFoldDB" id="N1VZS9"/>
<gene>
    <name evidence="3" type="ORF">LEP1GSC199_0955</name>
</gene>
<dbReference type="InterPro" id="IPR029063">
    <property type="entry name" value="SAM-dependent_MTases_sf"/>
</dbReference>
<name>N1VZS9_9LEPT</name>
<protein>
    <submittedName>
        <fullName evidence="3">S-adenosyl-L-methionine-dependent methyltransferase</fullName>
    </submittedName>
</protein>
<dbReference type="EMBL" id="AOGY02000072">
    <property type="protein sequence ID" value="EMY68288.1"/>
    <property type="molecule type" value="Genomic_DNA"/>
</dbReference>
<proteinExistence type="predicted"/>
<dbReference type="Proteomes" id="UP000012227">
    <property type="component" value="Unassembled WGS sequence"/>
</dbReference>
<organism evidence="3 4">
    <name type="scientific">Leptospira vanthielii serovar Holland str. Waz Holland = ATCC 700522</name>
    <dbReference type="NCBI Taxonomy" id="1218591"/>
    <lineage>
        <taxon>Bacteria</taxon>
        <taxon>Pseudomonadati</taxon>
        <taxon>Spirochaetota</taxon>
        <taxon>Spirochaetia</taxon>
        <taxon>Leptospirales</taxon>
        <taxon>Leptospiraceae</taxon>
        <taxon>Leptospira</taxon>
    </lineage>
</organism>
<evidence type="ECO:0000313" key="4">
    <source>
        <dbReference type="Proteomes" id="UP000012227"/>
    </source>
</evidence>
<dbReference type="STRING" id="1218591.LEP1GSC199_0955"/>
<dbReference type="InterPro" id="IPR047785">
    <property type="entry name" value="tRNA_MNMC2"/>
</dbReference>